<dbReference type="InterPro" id="IPR036259">
    <property type="entry name" value="MFS_trans_sf"/>
</dbReference>
<evidence type="ECO:0000256" key="6">
    <source>
        <dbReference type="ARBA" id="ARBA00023136"/>
    </source>
</evidence>
<dbReference type="PROSITE" id="PS50850">
    <property type="entry name" value="MFS"/>
    <property type="match status" value="1"/>
</dbReference>
<gene>
    <name evidence="9" type="primary">HGT20</name>
    <name evidence="9" type="ORF">Q9L58_003060</name>
</gene>
<evidence type="ECO:0000256" key="2">
    <source>
        <dbReference type="ARBA" id="ARBA00010992"/>
    </source>
</evidence>
<evidence type="ECO:0000256" key="5">
    <source>
        <dbReference type="ARBA" id="ARBA00022989"/>
    </source>
</evidence>
<dbReference type="PROSITE" id="PS00217">
    <property type="entry name" value="SUGAR_TRANSPORT_2"/>
    <property type="match status" value="1"/>
</dbReference>
<dbReference type="EMBL" id="JBBBZM010000028">
    <property type="protein sequence ID" value="KAL0637981.1"/>
    <property type="molecule type" value="Genomic_DNA"/>
</dbReference>
<keyword evidence="3" id="KW-0813">Transport</keyword>
<dbReference type="PRINTS" id="PR00171">
    <property type="entry name" value="SUGRTRNSPORT"/>
</dbReference>
<feature type="transmembrane region" description="Helical" evidence="7">
    <location>
        <begin position="381"/>
        <end position="399"/>
    </location>
</feature>
<feature type="transmembrane region" description="Helical" evidence="7">
    <location>
        <begin position="255"/>
        <end position="279"/>
    </location>
</feature>
<feature type="transmembrane region" description="Helical" evidence="7">
    <location>
        <begin position="312"/>
        <end position="332"/>
    </location>
</feature>
<feature type="transmembrane region" description="Helical" evidence="7">
    <location>
        <begin position="129"/>
        <end position="151"/>
    </location>
</feature>
<feature type="transmembrane region" description="Helical" evidence="7">
    <location>
        <begin position="73"/>
        <end position="90"/>
    </location>
</feature>
<comment type="caution">
    <text evidence="9">The sequence shown here is derived from an EMBL/GenBank/DDBJ whole genome shotgun (WGS) entry which is preliminary data.</text>
</comment>
<keyword evidence="10" id="KW-1185">Reference proteome</keyword>
<dbReference type="InterPro" id="IPR003663">
    <property type="entry name" value="Sugar/inositol_transpt"/>
</dbReference>
<organism evidence="9 10">
    <name type="scientific">Discina gigas</name>
    <dbReference type="NCBI Taxonomy" id="1032678"/>
    <lineage>
        <taxon>Eukaryota</taxon>
        <taxon>Fungi</taxon>
        <taxon>Dikarya</taxon>
        <taxon>Ascomycota</taxon>
        <taxon>Pezizomycotina</taxon>
        <taxon>Pezizomycetes</taxon>
        <taxon>Pezizales</taxon>
        <taxon>Discinaceae</taxon>
        <taxon>Discina</taxon>
    </lineage>
</organism>
<keyword evidence="6 7" id="KW-0472">Membrane</keyword>
<feature type="transmembrane region" description="Helical" evidence="7">
    <location>
        <begin position="223"/>
        <end position="249"/>
    </location>
</feature>
<feature type="transmembrane region" description="Helical" evidence="7">
    <location>
        <begin position="45"/>
        <end position="67"/>
    </location>
</feature>
<keyword evidence="5 7" id="KW-1133">Transmembrane helix</keyword>
<evidence type="ECO:0000313" key="9">
    <source>
        <dbReference type="EMBL" id="KAL0637981.1"/>
    </source>
</evidence>
<dbReference type="Gene3D" id="1.20.1250.20">
    <property type="entry name" value="MFS general substrate transporter like domains"/>
    <property type="match status" value="1"/>
</dbReference>
<dbReference type="PANTHER" id="PTHR23503">
    <property type="entry name" value="SOLUTE CARRIER FAMILY 2"/>
    <property type="match status" value="1"/>
</dbReference>
<feature type="domain" description="Major facilitator superfamily (MFS) profile" evidence="8">
    <location>
        <begin position="1"/>
        <end position="400"/>
    </location>
</feature>
<dbReference type="InterPro" id="IPR005828">
    <property type="entry name" value="MFS_sugar_transport-like"/>
</dbReference>
<feature type="transmembrane region" description="Helical" evidence="7">
    <location>
        <begin position="12"/>
        <end position="33"/>
    </location>
</feature>
<dbReference type="PANTHER" id="PTHR23503:SF8">
    <property type="entry name" value="FACILITATED GLUCOSE TRANSPORTER PROTEIN 1"/>
    <property type="match status" value="1"/>
</dbReference>
<dbReference type="Pfam" id="PF00083">
    <property type="entry name" value="Sugar_tr"/>
    <property type="match status" value="1"/>
</dbReference>
<keyword evidence="4 7" id="KW-0812">Transmembrane</keyword>
<dbReference type="SUPFAM" id="SSF103473">
    <property type="entry name" value="MFS general substrate transporter"/>
    <property type="match status" value="1"/>
</dbReference>
<comment type="similarity">
    <text evidence="2">Belongs to the major facilitator superfamily. Sugar transporter (TC 2.A.1.1) family.</text>
</comment>
<evidence type="ECO:0000256" key="7">
    <source>
        <dbReference type="SAM" id="Phobius"/>
    </source>
</evidence>
<dbReference type="InterPro" id="IPR005829">
    <property type="entry name" value="Sugar_transporter_CS"/>
</dbReference>
<reference evidence="9 10" key="1">
    <citation type="submission" date="2024-02" db="EMBL/GenBank/DDBJ databases">
        <title>Discinaceae phylogenomics.</title>
        <authorList>
            <person name="Dirks A.C."/>
            <person name="James T.Y."/>
        </authorList>
    </citation>
    <scope>NUCLEOTIDE SEQUENCE [LARGE SCALE GENOMIC DNA]</scope>
    <source>
        <strain evidence="9 10">ACD0624</strain>
    </source>
</reference>
<feature type="transmembrane region" description="Helical" evidence="7">
    <location>
        <begin position="286"/>
        <end position="306"/>
    </location>
</feature>
<proteinExistence type="inferred from homology"/>
<dbReference type="InterPro" id="IPR045263">
    <property type="entry name" value="GLUT"/>
</dbReference>
<feature type="transmembrane region" description="Helical" evidence="7">
    <location>
        <begin position="352"/>
        <end position="375"/>
    </location>
</feature>
<comment type="subcellular location">
    <subcellularLocation>
        <location evidence="1">Membrane</location>
        <topology evidence="1">Multi-pass membrane protein</topology>
    </subcellularLocation>
</comment>
<evidence type="ECO:0000256" key="1">
    <source>
        <dbReference type="ARBA" id="ARBA00004141"/>
    </source>
</evidence>
<evidence type="ECO:0000256" key="3">
    <source>
        <dbReference type="ARBA" id="ARBA00022448"/>
    </source>
</evidence>
<name>A0ABR3GPW3_9PEZI</name>
<accession>A0ABR3GPW3</accession>
<feature type="transmembrane region" description="Helical" evidence="7">
    <location>
        <begin position="102"/>
        <end position="123"/>
    </location>
</feature>
<evidence type="ECO:0000313" key="10">
    <source>
        <dbReference type="Proteomes" id="UP001447188"/>
    </source>
</evidence>
<protein>
    <submittedName>
        <fullName evidence="9">Bifunctional purine biosynthesis protein PurH</fullName>
    </submittedName>
</protein>
<dbReference type="Proteomes" id="UP001447188">
    <property type="component" value="Unassembled WGS sequence"/>
</dbReference>
<evidence type="ECO:0000256" key="4">
    <source>
        <dbReference type="ARBA" id="ARBA00022692"/>
    </source>
</evidence>
<dbReference type="InterPro" id="IPR020846">
    <property type="entry name" value="MFS_dom"/>
</dbReference>
<sequence>MAIRNDLGLSDAQIGIASSIFAIGGLAGAFLAGLSMKSMGRKSTLLAIAFVYLVSGLMKATAMGITMLAAGRFISGIAAGCGAVVCPIIIMELAPPASKGKFGAITQVSINLGILTTQILGIFLGKPRLWRLVLLIGGLLGAVQATLLTIVPESPAYLYKIGKKEEARKALIKLRAPDDIEEEFSSFAGTSDEGPEAEPLLSATQKIVGLAEFATARKYRWSLMLVVGIMLAQQFTGINAVVMYGVAILRGLLPAYAPVLNAGISAVNLIVTLGASSLFDRVSHKLLLIVSISGMAFFAAILGAGMHLEIPALSAVGTFFFVSSFSIGLGPLPWMVAVRNVEPNAVESAQSLAIAANWLGTFAVSFGVPVLASAIGMDGLFFGFAAIGTLVAAWALVVLP</sequence>
<evidence type="ECO:0000259" key="8">
    <source>
        <dbReference type="PROSITE" id="PS50850"/>
    </source>
</evidence>